<dbReference type="NCBIfam" id="NF033546">
    <property type="entry name" value="transpos_IS21"/>
    <property type="match status" value="1"/>
</dbReference>
<dbReference type="eggNOG" id="COG4584">
    <property type="taxonomic scope" value="Bacteria"/>
</dbReference>
<evidence type="ECO:0000259" key="3">
    <source>
        <dbReference type="PROSITE" id="PS50994"/>
    </source>
</evidence>
<evidence type="ECO:0000256" key="1">
    <source>
        <dbReference type="SAM" id="MobiDB-lite"/>
    </source>
</evidence>
<dbReference type="InterPro" id="IPR054353">
    <property type="entry name" value="IstA-like_C"/>
</dbReference>
<dbReference type="InterPro" id="IPR017895">
    <property type="entry name" value="HTH_IS408/IS1162_type"/>
</dbReference>
<dbReference type="GO" id="GO:0015074">
    <property type="term" value="P:DNA integration"/>
    <property type="evidence" value="ECO:0007669"/>
    <property type="project" value="InterPro"/>
</dbReference>
<evidence type="ECO:0000259" key="2">
    <source>
        <dbReference type="PROSITE" id="PS50532"/>
    </source>
</evidence>
<dbReference type="InterPro" id="IPR012337">
    <property type="entry name" value="RNaseH-like_sf"/>
</dbReference>
<dbReference type="PANTHER" id="PTHR35004">
    <property type="entry name" value="TRANSPOSASE RV3428C-RELATED"/>
    <property type="match status" value="1"/>
</dbReference>
<feature type="compositionally biased region" description="Polar residues" evidence="1">
    <location>
        <begin position="493"/>
        <end position="519"/>
    </location>
</feature>
<keyword evidence="5" id="KW-1185">Reference proteome</keyword>
<sequence>MRDVREVLKLHREGCVPMREVARMMGIARSTVRDMVVRFERSGLEWPVPAEISDADLEARLYGPAGVKPGRRKQPEPDWSVVSRELKRKHVTLQVLWEEYIAAHPDGYRYSRWCELFRGWEGRLSLVMRQSHAGGEKLFVDYAGDTVPVVINRRTGEIRDAHLFVAVLGGSSLSFACATWTEQFADWIEGHNAAFAFFGGVPQLLVPDNAKVAVIKACHFDPMLNRSYTDMARHYGTAVLPARPRRPRDKAKVEACVGIVERWVLGRLRNRVFYSLAELNAGIAECLTDLNETRVLRQFGRTRRQLFEEVDAPNLKPLPAEQWVHAQWKRCRVGLDYHIAVDHHHYSVPHRFARREVEARFTARTVEIFLGGERIAVHMRGSGNGRHTTVPEHMPSSHRRYLEWTPAKIRDEAARIGPMLSLLVERIINDRPHPEQGYRSCLGIIGLAKRFGADRLEAAAVRALEVQARNYPSVKSILERGSTRCPCPKPRSASRSCTTISGAPNTTTERSDDAQTPNP</sequence>
<evidence type="ECO:0000313" key="5">
    <source>
        <dbReference type="Proteomes" id="UP000016568"/>
    </source>
</evidence>
<dbReference type="PROSITE" id="PS50532">
    <property type="entry name" value="HTH_IS408"/>
    <property type="match status" value="1"/>
</dbReference>
<dbReference type="AlphaFoldDB" id="U2YQR8"/>
<comment type="caution">
    <text evidence="4">The sequence shown here is derived from an EMBL/GenBank/DDBJ whole genome shotgun (WGS) entry which is preliminary data.</text>
</comment>
<gene>
    <name evidence="4" type="ORF">NT2_15_00040</name>
</gene>
<reference evidence="4 5" key="1">
    <citation type="submission" date="2013-09" db="EMBL/GenBank/DDBJ databases">
        <title>Whole genome shotgun sequence of Novosphingobium tardaugens NBRC 16725.</title>
        <authorList>
            <person name="Isaki S."/>
            <person name="Hosoyama A."/>
            <person name="Tsuchikane K."/>
            <person name="Katsumata H."/>
            <person name="Ando Y."/>
            <person name="Yamazaki S."/>
            <person name="Fujita N."/>
        </authorList>
    </citation>
    <scope>NUCLEOTIDE SEQUENCE [LARGE SCALE GENOMIC DNA]</scope>
    <source>
        <strain evidence="4 5">NBRC 16725</strain>
    </source>
</reference>
<feature type="region of interest" description="Disordered" evidence="1">
    <location>
        <begin position="480"/>
        <end position="519"/>
    </location>
</feature>
<feature type="domain" description="Integrase catalytic" evidence="3">
    <location>
        <begin position="130"/>
        <end position="311"/>
    </location>
</feature>
<dbReference type="PANTHER" id="PTHR35004:SF8">
    <property type="entry name" value="TRANSPOSASE RV3428C-RELATED"/>
    <property type="match status" value="1"/>
</dbReference>
<dbReference type="PROSITE" id="PS50994">
    <property type="entry name" value="INTEGRASE"/>
    <property type="match status" value="1"/>
</dbReference>
<proteinExistence type="predicted"/>
<organism evidence="4 5">
    <name type="scientific">Caenibius tardaugens NBRC 16725</name>
    <dbReference type="NCBI Taxonomy" id="1219035"/>
    <lineage>
        <taxon>Bacteria</taxon>
        <taxon>Pseudomonadati</taxon>
        <taxon>Pseudomonadota</taxon>
        <taxon>Alphaproteobacteria</taxon>
        <taxon>Sphingomonadales</taxon>
        <taxon>Erythrobacteraceae</taxon>
        <taxon>Caenibius</taxon>
    </lineage>
</organism>
<evidence type="ECO:0000313" key="4">
    <source>
        <dbReference type="EMBL" id="GAD51047.1"/>
    </source>
</evidence>
<dbReference type="InterPro" id="IPR001584">
    <property type="entry name" value="Integrase_cat-core"/>
</dbReference>
<dbReference type="Proteomes" id="UP000016568">
    <property type="component" value="Unassembled WGS sequence"/>
</dbReference>
<dbReference type="EMBL" id="BASZ01000015">
    <property type="protein sequence ID" value="GAD51047.1"/>
    <property type="molecule type" value="Genomic_DNA"/>
</dbReference>
<dbReference type="Pfam" id="PF22483">
    <property type="entry name" value="Mu-transpos_C_2"/>
    <property type="match status" value="1"/>
</dbReference>
<accession>U2YQR8</accession>
<name>U2YQR8_9SPHN</name>
<protein>
    <submittedName>
        <fullName evidence="4">Putative transposase</fullName>
    </submittedName>
</protein>
<feature type="domain" description="HTH IS408-type" evidence="2">
    <location>
        <begin position="4"/>
        <end position="86"/>
    </location>
</feature>
<dbReference type="SUPFAM" id="SSF53098">
    <property type="entry name" value="Ribonuclease H-like"/>
    <property type="match status" value="1"/>
</dbReference>